<dbReference type="InterPro" id="IPR013149">
    <property type="entry name" value="ADH-like_C"/>
</dbReference>
<dbReference type="PANTHER" id="PTHR42940:SF2">
    <property type="entry name" value="DEHYDROGENASE FAMILY OXIDOREDUCTASE, PUTATIVE (JCVI)-RELATED"/>
    <property type="match status" value="1"/>
</dbReference>
<dbReference type="Gene3D" id="3.40.50.720">
    <property type="entry name" value="NAD(P)-binding Rossmann-like Domain"/>
    <property type="match status" value="1"/>
</dbReference>
<evidence type="ECO:0000256" key="4">
    <source>
        <dbReference type="ARBA" id="ARBA00022833"/>
    </source>
</evidence>
<sequence length="378" mass="39315">MSPDSTREIPIPTVQTAALIQNPGPSATVVVREDVPVATPGQDEILVKLEYSGVCGSEIRALNGWGAYNSIVGHEGVGTVVRAGGGNTASALLGRRVGVKWLYSACDDNRETPPCSACRRGFANNCARQVNTGRHVPGTLQQYAVADARFVTTDIPPALPGEVVAPLLCAGLTMMGALAKVDAHVASLPPIEDEDIWVVVSGAGGGLGHLGVQLASVDRAGRYKVIAIDRGEAKRTLSMASGAHYFVDYDQDDDAMEQQIKHFTGGEGAHAVLVVSGAPAAFRTAPRLVRNMGVLATVGLPASDFLLPVSATLCSARSLTVTGVAVGTEKQMAQLLAMAAAGKVTPSVEVRPLADVADVIEQLRKGSITGRIVVKIPE</sequence>
<feature type="domain" description="Alcohol dehydrogenase-like N-terminal" evidence="7">
    <location>
        <begin position="41"/>
        <end position="152"/>
    </location>
</feature>
<evidence type="ECO:0000256" key="1">
    <source>
        <dbReference type="ARBA" id="ARBA00001947"/>
    </source>
</evidence>
<evidence type="ECO:0000313" key="8">
    <source>
        <dbReference type="EMBL" id="CAK7210289.1"/>
    </source>
</evidence>
<evidence type="ECO:0000313" key="9">
    <source>
        <dbReference type="Proteomes" id="UP001642405"/>
    </source>
</evidence>
<dbReference type="InterPro" id="IPR013154">
    <property type="entry name" value="ADH-like_N"/>
</dbReference>
<dbReference type="InterPro" id="IPR011032">
    <property type="entry name" value="GroES-like_sf"/>
</dbReference>
<keyword evidence="4" id="KW-0862">Zinc</keyword>
<dbReference type="Proteomes" id="UP001642405">
    <property type="component" value="Unassembled WGS sequence"/>
</dbReference>
<feature type="domain" description="Alcohol dehydrogenase-like C-terminal" evidence="6">
    <location>
        <begin position="206"/>
        <end position="339"/>
    </location>
</feature>
<comment type="similarity">
    <text evidence="2">Belongs to the zinc-containing alcohol dehydrogenase family.</text>
</comment>
<accession>A0ABP0ASN7</accession>
<gene>
    <name evidence="8" type="ORF">SCUCBS95973_000728</name>
</gene>
<name>A0ABP0ASN7_9PEZI</name>
<evidence type="ECO:0000256" key="2">
    <source>
        <dbReference type="ARBA" id="ARBA00008072"/>
    </source>
</evidence>
<dbReference type="SUPFAM" id="SSF50129">
    <property type="entry name" value="GroES-like"/>
    <property type="match status" value="1"/>
</dbReference>
<dbReference type="InterPro" id="IPR036291">
    <property type="entry name" value="NAD(P)-bd_dom_sf"/>
</dbReference>
<keyword evidence="9" id="KW-1185">Reference proteome</keyword>
<comment type="cofactor">
    <cofactor evidence="1">
        <name>Zn(2+)</name>
        <dbReference type="ChEBI" id="CHEBI:29105"/>
    </cofactor>
</comment>
<evidence type="ECO:0008006" key="10">
    <source>
        <dbReference type="Google" id="ProtNLM"/>
    </source>
</evidence>
<dbReference type="SUPFAM" id="SSF51735">
    <property type="entry name" value="NAD(P)-binding Rossmann-fold domains"/>
    <property type="match status" value="1"/>
</dbReference>
<evidence type="ECO:0000259" key="6">
    <source>
        <dbReference type="Pfam" id="PF00107"/>
    </source>
</evidence>
<organism evidence="8 9">
    <name type="scientific">Sporothrix curviconia</name>
    <dbReference type="NCBI Taxonomy" id="1260050"/>
    <lineage>
        <taxon>Eukaryota</taxon>
        <taxon>Fungi</taxon>
        <taxon>Dikarya</taxon>
        <taxon>Ascomycota</taxon>
        <taxon>Pezizomycotina</taxon>
        <taxon>Sordariomycetes</taxon>
        <taxon>Sordariomycetidae</taxon>
        <taxon>Ophiostomatales</taxon>
        <taxon>Ophiostomataceae</taxon>
        <taxon>Sporothrix</taxon>
    </lineage>
</organism>
<dbReference type="Pfam" id="PF08240">
    <property type="entry name" value="ADH_N"/>
    <property type="match status" value="1"/>
</dbReference>
<keyword evidence="5" id="KW-0560">Oxidoreductase</keyword>
<keyword evidence="3" id="KW-0479">Metal-binding</keyword>
<dbReference type="EMBL" id="CAWUHB010000003">
    <property type="protein sequence ID" value="CAK7210289.1"/>
    <property type="molecule type" value="Genomic_DNA"/>
</dbReference>
<reference evidence="8 9" key="1">
    <citation type="submission" date="2024-01" db="EMBL/GenBank/DDBJ databases">
        <authorList>
            <person name="Allen C."/>
            <person name="Tagirdzhanova G."/>
        </authorList>
    </citation>
    <scope>NUCLEOTIDE SEQUENCE [LARGE SCALE GENOMIC DNA]</scope>
</reference>
<comment type="caution">
    <text evidence="8">The sequence shown here is derived from an EMBL/GenBank/DDBJ whole genome shotgun (WGS) entry which is preliminary data.</text>
</comment>
<proteinExistence type="inferred from homology"/>
<protein>
    <recommendedName>
        <fullName evidence="10">Enoyl reductase (ER) domain-containing protein</fullName>
    </recommendedName>
</protein>
<evidence type="ECO:0000259" key="7">
    <source>
        <dbReference type="Pfam" id="PF08240"/>
    </source>
</evidence>
<evidence type="ECO:0000256" key="5">
    <source>
        <dbReference type="ARBA" id="ARBA00023002"/>
    </source>
</evidence>
<evidence type="ECO:0000256" key="3">
    <source>
        <dbReference type="ARBA" id="ARBA00022723"/>
    </source>
</evidence>
<dbReference type="PANTHER" id="PTHR42940">
    <property type="entry name" value="ALCOHOL DEHYDROGENASE 1-RELATED"/>
    <property type="match status" value="1"/>
</dbReference>
<dbReference type="Pfam" id="PF00107">
    <property type="entry name" value="ADH_zinc_N"/>
    <property type="match status" value="1"/>
</dbReference>
<dbReference type="Gene3D" id="3.90.180.10">
    <property type="entry name" value="Medium-chain alcohol dehydrogenases, catalytic domain"/>
    <property type="match status" value="1"/>
</dbReference>